<keyword evidence="3" id="KW-1185">Reference proteome</keyword>
<dbReference type="RefSeq" id="WP_214296341.1">
    <property type="nucleotide sequence ID" value="NZ_JAHDYS010000002.1"/>
</dbReference>
<evidence type="ECO:0008006" key="4">
    <source>
        <dbReference type="Google" id="ProtNLM"/>
    </source>
</evidence>
<organism evidence="2 3">
    <name type="scientific">Pelotalea chapellei</name>
    <dbReference type="NCBI Taxonomy" id="44671"/>
    <lineage>
        <taxon>Bacteria</taxon>
        <taxon>Pseudomonadati</taxon>
        <taxon>Thermodesulfobacteriota</taxon>
        <taxon>Desulfuromonadia</taxon>
        <taxon>Geobacterales</taxon>
        <taxon>Geobacteraceae</taxon>
        <taxon>Pelotalea</taxon>
    </lineage>
</organism>
<dbReference type="PROSITE" id="PS51257">
    <property type="entry name" value="PROKAR_LIPOPROTEIN"/>
    <property type="match status" value="1"/>
</dbReference>
<protein>
    <recommendedName>
        <fullName evidence="4">Lipoprotein</fullName>
    </recommendedName>
</protein>
<reference evidence="2 3" key="1">
    <citation type="submission" date="2021-05" db="EMBL/GenBank/DDBJ databases">
        <title>The draft genome of Geobacter chapellei DSM 13688.</title>
        <authorList>
            <person name="Xu Z."/>
            <person name="Masuda Y."/>
            <person name="Itoh H."/>
            <person name="Senoo K."/>
        </authorList>
    </citation>
    <scope>NUCLEOTIDE SEQUENCE [LARGE SCALE GENOMIC DNA]</scope>
    <source>
        <strain evidence="2 3">DSM 13688</strain>
    </source>
</reference>
<evidence type="ECO:0000256" key="1">
    <source>
        <dbReference type="SAM" id="SignalP"/>
    </source>
</evidence>
<sequence>MMRLLKILPLFCCLVLTACVHDTGIGEEFDKSTKDYNRMLRWQEIPRAVATYAEPETRDEFMAAAQKLRTRAVTVTDYRILTTECLPEKETGEVVAEFDYYILPSNRIKTLTYKQDWAYRTINEKKGWRVKTPLPAFE</sequence>
<gene>
    <name evidence="2" type="ORF">KJB30_02385</name>
</gene>
<keyword evidence="1" id="KW-0732">Signal</keyword>
<feature type="chain" id="PRO_5045560087" description="Lipoprotein" evidence="1">
    <location>
        <begin position="19"/>
        <end position="138"/>
    </location>
</feature>
<name>A0ABS5U4M8_9BACT</name>
<evidence type="ECO:0000313" key="3">
    <source>
        <dbReference type="Proteomes" id="UP000784128"/>
    </source>
</evidence>
<proteinExistence type="predicted"/>
<dbReference type="Proteomes" id="UP000784128">
    <property type="component" value="Unassembled WGS sequence"/>
</dbReference>
<dbReference type="EMBL" id="JAHDYS010000002">
    <property type="protein sequence ID" value="MBT1070623.1"/>
    <property type="molecule type" value="Genomic_DNA"/>
</dbReference>
<evidence type="ECO:0000313" key="2">
    <source>
        <dbReference type="EMBL" id="MBT1070623.1"/>
    </source>
</evidence>
<feature type="signal peptide" evidence="1">
    <location>
        <begin position="1"/>
        <end position="18"/>
    </location>
</feature>
<comment type="caution">
    <text evidence="2">The sequence shown here is derived from an EMBL/GenBank/DDBJ whole genome shotgun (WGS) entry which is preliminary data.</text>
</comment>
<accession>A0ABS5U4M8</accession>